<dbReference type="InterPro" id="IPR001611">
    <property type="entry name" value="Leu-rich_rpt"/>
</dbReference>
<dbReference type="FunFam" id="3.80.10.10:FF:000095">
    <property type="entry name" value="LRR receptor-like serine/threonine-protein kinase GSO1"/>
    <property type="match status" value="3"/>
</dbReference>
<dbReference type="GO" id="GO:0099402">
    <property type="term" value="P:plant organ development"/>
    <property type="evidence" value="ECO:0007669"/>
    <property type="project" value="UniProtKB-ARBA"/>
</dbReference>
<dbReference type="InterPro" id="IPR055414">
    <property type="entry name" value="LRR_R13L4/SHOC2-like"/>
</dbReference>
<reference evidence="15" key="1">
    <citation type="submission" date="2015-06" db="UniProtKB">
        <authorList>
            <consortium name="EnsemblPlants"/>
        </authorList>
    </citation>
    <scope>IDENTIFICATION</scope>
</reference>
<comment type="similarity">
    <text evidence="3">Belongs to the RLP family.</text>
</comment>
<organism evidence="15">
    <name type="scientific">Aegilops tauschii</name>
    <name type="common">Tausch's goatgrass</name>
    <name type="synonym">Aegilops squarrosa</name>
    <dbReference type="NCBI Taxonomy" id="37682"/>
    <lineage>
        <taxon>Eukaryota</taxon>
        <taxon>Viridiplantae</taxon>
        <taxon>Streptophyta</taxon>
        <taxon>Embryophyta</taxon>
        <taxon>Tracheophyta</taxon>
        <taxon>Spermatophyta</taxon>
        <taxon>Magnoliopsida</taxon>
        <taxon>Liliopsida</taxon>
        <taxon>Poales</taxon>
        <taxon>Poaceae</taxon>
        <taxon>BOP clade</taxon>
        <taxon>Pooideae</taxon>
        <taxon>Triticodae</taxon>
        <taxon>Triticeae</taxon>
        <taxon>Triticinae</taxon>
        <taxon>Aegilops</taxon>
    </lineage>
</organism>
<evidence type="ECO:0000256" key="4">
    <source>
        <dbReference type="ARBA" id="ARBA00022475"/>
    </source>
</evidence>
<evidence type="ECO:0000256" key="1">
    <source>
        <dbReference type="ARBA" id="ARBA00004236"/>
    </source>
</evidence>
<keyword evidence="5" id="KW-0433">Leucine-rich repeat</keyword>
<keyword evidence="8" id="KW-0677">Repeat</keyword>
<evidence type="ECO:0000256" key="7">
    <source>
        <dbReference type="ARBA" id="ARBA00022729"/>
    </source>
</evidence>
<evidence type="ECO:0000256" key="12">
    <source>
        <dbReference type="ARBA" id="ARBA00023180"/>
    </source>
</evidence>
<dbReference type="SMART" id="SM00365">
    <property type="entry name" value="LRR_SD22"/>
    <property type="match status" value="7"/>
</dbReference>
<evidence type="ECO:0000313" key="15">
    <source>
        <dbReference type="EnsemblPlants" id="EMT02554"/>
    </source>
</evidence>
<dbReference type="InterPro" id="IPR003591">
    <property type="entry name" value="Leu-rich_rpt_typical-subtyp"/>
</dbReference>
<dbReference type="Pfam" id="PF13855">
    <property type="entry name" value="LRR_8"/>
    <property type="match status" value="4"/>
</dbReference>
<keyword evidence="11" id="KW-0675">Receptor</keyword>
<dbReference type="SUPFAM" id="SSF52058">
    <property type="entry name" value="L domain-like"/>
    <property type="match status" value="1"/>
</dbReference>
<accession>N1QRD0</accession>
<dbReference type="GO" id="GO:0009653">
    <property type="term" value="P:anatomical structure morphogenesis"/>
    <property type="evidence" value="ECO:0007669"/>
    <property type="project" value="UniProtKB-ARBA"/>
</dbReference>
<evidence type="ECO:0000256" key="2">
    <source>
        <dbReference type="ARBA" id="ARBA00004479"/>
    </source>
</evidence>
<keyword evidence="7" id="KW-0732">Signal</keyword>
<dbReference type="PRINTS" id="PR00019">
    <property type="entry name" value="LEURICHRPT"/>
</dbReference>
<feature type="domain" description="Disease resistance R13L4/SHOC-2-like LRR" evidence="14">
    <location>
        <begin position="1236"/>
        <end position="1429"/>
    </location>
</feature>
<dbReference type="Gene3D" id="3.80.10.10">
    <property type="entry name" value="Ribonuclease Inhibitor"/>
    <property type="match status" value="6"/>
</dbReference>
<dbReference type="Pfam" id="PF00560">
    <property type="entry name" value="LRR_1"/>
    <property type="match status" value="14"/>
</dbReference>
<dbReference type="Pfam" id="PF23598">
    <property type="entry name" value="LRR_14"/>
    <property type="match status" value="1"/>
</dbReference>
<name>N1QRD0_AEGTA</name>
<evidence type="ECO:0000256" key="6">
    <source>
        <dbReference type="ARBA" id="ARBA00022692"/>
    </source>
</evidence>
<keyword evidence="4" id="KW-1003">Cell membrane</keyword>
<evidence type="ECO:0000259" key="13">
    <source>
        <dbReference type="Pfam" id="PF08263"/>
    </source>
</evidence>
<dbReference type="GO" id="GO:0005886">
    <property type="term" value="C:plasma membrane"/>
    <property type="evidence" value="ECO:0007669"/>
    <property type="project" value="UniProtKB-SubCell"/>
</dbReference>
<dbReference type="SUPFAM" id="SSF52047">
    <property type="entry name" value="RNI-like"/>
    <property type="match status" value="3"/>
</dbReference>
<evidence type="ECO:0000256" key="8">
    <source>
        <dbReference type="ARBA" id="ARBA00022737"/>
    </source>
</evidence>
<proteinExistence type="inferred from homology"/>
<keyword evidence="12" id="KW-0325">Glycoprotein</keyword>
<protein>
    <submittedName>
        <fullName evidence="15">LRR receptor-like serine/threonine-protein kinase FLS2</fullName>
    </submittedName>
</protein>
<keyword evidence="6" id="KW-0812">Transmembrane</keyword>
<evidence type="ECO:0000256" key="10">
    <source>
        <dbReference type="ARBA" id="ARBA00023136"/>
    </source>
</evidence>
<dbReference type="InterPro" id="IPR032675">
    <property type="entry name" value="LRR_dom_sf"/>
</dbReference>
<keyword evidence="9" id="KW-1133">Transmembrane helix</keyword>
<dbReference type="FunFam" id="3.80.10.10:FF:000041">
    <property type="entry name" value="LRR receptor-like serine/threonine-protein kinase ERECTA"/>
    <property type="match status" value="1"/>
</dbReference>
<dbReference type="PANTHER" id="PTHR48065:SF57">
    <property type="entry name" value="LEUCINE-RICH REPEAT-CONTAINING N-TERMINAL PLANT-TYPE DOMAIN-CONTAINING PROTEIN"/>
    <property type="match status" value="1"/>
</dbReference>
<dbReference type="SMART" id="SM00369">
    <property type="entry name" value="LRR_TYP"/>
    <property type="match status" value="16"/>
</dbReference>
<keyword evidence="10" id="KW-0472">Membrane</keyword>
<evidence type="ECO:0000256" key="5">
    <source>
        <dbReference type="ARBA" id="ARBA00022614"/>
    </source>
</evidence>
<dbReference type="InterPro" id="IPR013210">
    <property type="entry name" value="LRR_N_plant-typ"/>
</dbReference>
<dbReference type="PANTHER" id="PTHR48065">
    <property type="entry name" value="OS10G0469600 PROTEIN"/>
    <property type="match status" value="1"/>
</dbReference>
<dbReference type="FunFam" id="3.80.10.10:FF:000213">
    <property type="entry name" value="Tyrosine-sulfated glycopeptide receptor 1"/>
    <property type="match status" value="1"/>
</dbReference>
<dbReference type="FunFam" id="3.80.10.10:FF:000400">
    <property type="entry name" value="Nuclear pore complex protein NUP107"/>
    <property type="match status" value="1"/>
</dbReference>
<evidence type="ECO:0000256" key="11">
    <source>
        <dbReference type="ARBA" id="ARBA00023170"/>
    </source>
</evidence>
<evidence type="ECO:0000259" key="14">
    <source>
        <dbReference type="Pfam" id="PF23598"/>
    </source>
</evidence>
<comment type="subcellular location">
    <subcellularLocation>
        <location evidence="1">Cell membrane</location>
    </subcellularLocation>
    <subcellularLocation>
        <location evidence="2">Membrane</location>
        <topology evidence="2">Single-pass type I membrane protein</topology>
    </subcellularLocation>
</comment>
<feature type="domain" description="Leucine-rich repeat-containing N-terminal plant-type" evidence="13">
    <location>
        <begin position="25"/>
        <end position="60"/>
    </location>
</feature>
<evidence type="ECO:0000256" key="9">
    <source>
        <dbReference type="ARBA" id="ARBA00022989"/>
    </source>
</evidence>
<dbReference type="EnsemblPlants" id="EMT02554">
    <property type="protein sequence ID" value="EMT02554"/>
    <property type="gene ID" value="F775_00821"/>
</dbReference>
<evidence type="ECO:0000256" key="3">
    <source>
        <dbReference type="ARBA" id="ARBA00009592"/>
    </source>
</evidence>
<dbReference type="Pfam" id="PF08263">
    <property type="entry name" value="LRRNT_2"/>
    <property type="match status" value="1"/>
</dbReference>
<sequence length="1673" mass="184833">MAPQYKLSCLTALHMLLCIASAISPEGEALLRWKSTLLNSTYLSSWSHAESTCNWFGVTCGHAGHVTALDLSWLSLNGTLDALYFPAFRNITTLDLCGNNLVGTIPENISLLLTLTYLDLSNNYFVGVTPHQLGKLPWIHYIDLGNNYLTNPDPAKFLPLSTVQTLHLNDNNLNGTFPQFILNRTNVRLEDLDLSGNFFSGSIPETLPDMVPNLLFLDMSSNMFSGLIPSEFGNLTSLESLHLSWNMLSGGLPPSFSMMGQILNFDVGNNHLLSGNIPLELFSNWTELGFFSIANNSFTGSIPREISRWESLQYLLLSGNCFNSSIPAELGSSLRVLDLSNNHLTGMIPSGFGKLSFLLQFLDLSSNHLEGEIPASLSLLSVNYIFLFGNRLTGVINKDFCKQRHLQFLDLSNNLLSGMLPGCLWNLPNLTYMDLSSNAFVGEVTTLTNDASPLESVHLSNNSFSGYFPSLIKNLESLVILDLGDNMFSGTIPSWIGASLSMLRILRLRSNMFHGSIPWEVSQLSHLQLLDLAENNLTGSIPVSFANFTCMIETTPEMDVSAILASFETFGDMPYMYTGTHYSYDGQMDIIWKGRDYTFHKTITLMTGIDLSSNFLSGEIPAQLVNHQALRFLNLSRNNLSGGIPKNIGSLKNVESLDLSWNKLSGRIPPSISDLLCLSLLNMSNNLLSGEIPTGNQLQTLNDPSIYSNNLGLCGLPLSTPCKHDSSSATVLDQPNEHDHELETLWLYYSVIAGTVFGFWIWFGTLFFWNIWRITFFNCIDAMQQTVMQKMVSTWQLLEVFQGSPHDILRYLKLAPVPIAQPRKTVMMMKRRSLGPFQISVVFWQKTESFIYTKVFAGQSASKPLTRKLGVSESQLSVTVTVQARLAHKCHNGAAIAARVPNQRIAKGLLQGCKETLMRLIFPADIHIQGDQPGSRSPSPMEIHFDWQHQVTILMVDCQLYLLLVRLHGTLHALYSPAFQNLTVLSLNNSNLVGVVPANISLFLSLTVLDLSYNNLVGAIPYELSHLPMIVKLKLGNNHLTNPEYASFSPMSSLKLLSLANNNLSGAFPQFITNCTGMIGLDLSANAFSGPLPDSLPQMVPRLGYLNLSFNGFSGSIPRPFSRFQKLEALDLGNNNLTGGIPEELGMMSALILLCLYSNPLGGSIPASLGQLHSLEDLAISDADLVSTLPPELGNLTSLTGDNNINGTIPSEMFTNWTNLEVFDVANNLLAGNIPSQISNWEVLYILSLSGNNFTGSIPLEMGNMPYMQKMDLSKNHLTGTIPSHIGNLSYVYFIDISANHLEGELPETISLLAYLAVLNLSGNKFTCIITNVDNKQLPVVKVTKNSSFFGESLSAFCNLTSLQFLDLSNNQLFGDLPGCLWNLKELHSLDLSTNAFAGEVPTSTHYSSSLRSLHLSNNNFTGSIPESFVNFSLMRQTSIKQPVIIRSILYTTTNHEDFENGRMDITWKGREYTFQGRDAFVTGIDLSGNSLCGEIPSELTNLRGIQLLNLSRNYLSGGIPKDIGSLKLLESLDLSWNKLSGPIPPSITNLIFLTSLNLSNNLLSGEIPAGNQLQTLDGPAIYSNNLGLCGSLLNISCKNSSSLTTTSHQDLEAIWMDYSVIAGTVSGLWLWFGTLFFWEIWRCAFLSCIDAMQQKVMNKMKHTWEYRKLSKY</sequence>
<dbReference type="ExpressionAtlas" id="N1QRD0">
    <property type="expression patterns" value="baseline"/>
</dbReference>